<reference evidence="4" key="1">
    <citation type="submission" date="2025-08" db="UniProtKB">
        <authorList>
            <consortium name="RefSeq"/>
        </authorList>
    </citation>
    <scope>IDENTIFICATION</scope>
    <source>
        <strain evidence="4">15112-1751.03</strain>
        <tissue evidence="4">Whole Adult</tissue>
    </source>
</reference>
<dbReference type="InterPro" id="IPR036273">
    <property type="entry name" value="CRAL/TRIO_N_dom_sf"/>
</dbReference>
<dbReference type="RefSeq" id="XP_034110022.1">
    <property type="nucleotide sequence ID" value="XM_034254131.2"/>
</dbReference>
<feature type="domain" description="CRAL-TRIO" evidence="2">
    <location>
        <begin position="99"/>
        <end position="264"/>
    </location>
</feature>
<accession>A0A6P8YY31</accession>
<organism evidence="3 4">
    <name type="scientific">Drosophila albomicans</name>
    <name type="common">Fruit fly</name>
    <dbReference type="NCBI Taxonomy" id="7291"/>
    <lineage>
        <taxon>Eukaryota</taxon>
        <taxon>Metazoa</taxon>
        <taxon>Ecdysozoa</taxon>
        <taxon>Arthropoda</taxon>
        <taxon>Hexapoda</taxon>
        <taxon>Insecta</taxon>
        <taxon>Pterygota</taxon>
        <taxon>Neoptera</taxon>
        <taxon>Endopterygota</taxon>
        <taxon>Diptera</taxon>
        <taxon>Brachycera</taxon>
        <taxon>Muscomorpha</taxon>
        <taxon>Ephydroidea</taxon>
        <taxon>Drosophilidae</taxon>
        <taxon>Drosophila</taxon>
    </lineage>
</organism>
<dbReference type="GO" id="GO:1902936">
    <property type="term" value="F:phosphatidylinositol bisphosphate binding"/>
    <property type="evidence" value="ECO:0007669"/>
    <property type="project" value="TreeGrafter"/>
</dbReference>
<dbReference type="GeneID" id="117571773"/>
<proteinExistence type="predicted"/>
<dbReference type="Proteomes" id="UP000515160">
    <property type="component" value="Chromosome 3"/>
</dbReference>
<dbReference type="AlphaFoldDB" id="A0A6P8YY31"/>
<dbReference type="Gene3D" id="1.10.8.20">
    <property type="entry name" value="N-terminal domain of phosphatidylinositol transfer protein sec14p"/>
    <property type="match status" value="2"/>
</dbReference>
<feature type="domain" description="Cyclic nucleotide-binding" evidence="1">
    <location>
        <begin position="116"/>
        <end position="158"/>
    </location>
</feature>
<dbReference type="GO" id="GO:0016020">
    <property type="term" value="C:membrane"/>
    <property type="evidence" value="ECO:0007669"/>
    <property type="project" value="TreeGrafter"/>
</dbReference>
<dbReference type="PANTHER" id="PTHR10174:SF216">
    <property type="entry name" value="CRAL-TRIO DOMAIN-CONTAINING PROTEIN-RELATED"/>
    <property type="match status" value="1"/>
</dbReference>
<dbReference type="InterPro" id="IPR000595">
    <property type="entry name" value="cNMP-bd_dom"/>
</dbReference>
<gene>
    <name evidence="4" type="primary">LOC117571773</name>
</gene>
<evidence type="ECO:0000313" key="3">
    <source>
        <dbReference type="Proteomes" id="UP000515160"/>
    </source>
</evidence>
<dbReference type="PANTHER" id="PTHR10174">
    <property type="entry name" value="ALPHA-TOCOPHEROL TRANSFER PROTEIN-RELATED"/>
    <property type="match status" value="1"/>
</dbReference>
<dbReference type="InterPro" id="IPR011074">
    <property type="entry name" value="CRAL/TRIO_N_dom"/>
</dbReference>
<dbReference type="PRINTS" id="PR00180">
    <property type="entry name" value="CRETINALDHBP"/>
</dbReference>
<feature type="domain" description="CRAL-TRIO" evidence="2">
    <location>
        <begin position="430"/>
        <end position="596"/>
    </location>
</feature>
<dbReference type="Pfam" id="PF00650">
    <property type="entry name" value="CRAL_TRIO"/>
    <property type="match status" value="2"/>
</dbReference>
<dbReference type="Gene3D" id="3.40.525.10">
    <property type="entry name" value="CRAL-TRIO lipid binding domain"/>
    <property type="match status" value="2"/>
</dbReference>
<sequence>MSNINSTASSIRPLPAGLQQVAIDELNEVPSRVSEDIATVRDWLQKQPHLCSCLTDQFLLAFLRGSKFSLEKAKHKIDRYYTLQAAIPEVFNEHRLADDPQVLEIIRMGVILRIPLDEGDTGPAVTIIRAGSYDTAKYKFQDIIRVGSMFGEIMMLEDDNANVSGYIEIMDMTGVSAANLFALQPQLLSKFSAYADEAMPTRQKGIHFINVPPSFESGFNSLRSFFPDKIKNRVSVSSDPEAIFERVRREYLPQEYGGTKGTMQDILEQMEAKMLSYRDYFEQSRHFGANEKLREDVSQNEKYPSYFGLDGSFRKLDIDSLINRKQRQLVLYRPPDLVNMPDIRPLRPELQKIAIEQLFEKPERIDDDIAALRLWIKQQPHLKARTDDQFLVNFLRGCKYSLEKTKSKMDRFYTLRTKYPEYFTGHNVDVDKLLKLFRTGTVVFLPRPLHDNGPRIAIIRMGAYNPDQYNFVDINLAGGLMHQIVLNEDDDAIVHGTINILDLANVKMGHFVQMTPSFAKKMTVFQEEALPMRTKGTHFINTPGNFDKVFNMFKPMMSKKQQDRLYVHGTNIEKLYEQIPQKYLPVEYGGENGSIEELVKEWEERILAYRNYWVEEQNYGTDERLRPGKPVDFESLFGMEGSFRQLNVD</sequence>
<dbReference type="PROSITE" id="PS50042">
    <property type="entry name" value="CNMP_BINDING_3"/>
    <property type="match status" value="1"/>
</dbReference>
<evidence type="ECO:0000313" key="4">
    <source>
        <dbReference type="RefSeq" id="XP_034110022.1"/>
    </source>
</evidence>
<dbReference type="SUPFAM" id="SSF52087">
    <property type="entry name" value="CRAL/TRIO domain"/>
    <property type="match status" value="2"/>
</dbReference>
<dbReference type="InterPro" id="IPR001251">
    <property type="entry name" value="CRAL-TRIO_dom"/>
</dbReference>
<evidence type="ECO:0000259" key="2">
    <source>
        <dbReference type="PROSITE" id="PS50191"/>
    </source>
</evidence>
<dbReference type="PROSITE" id="PS50191">
    <property type="entry name" value="CRAL_TRIO"/>
    <property type="match status" value="2"/>
</dbReference>
<dbReference type="InterPro" id="IPR036865">
    <property type="entry name" value="CRAL-TRIO_dom_sf"/>
</dbReference>
<keyword evidence="3" id="KW-1185">Reference proteome</keyword>
<dbReference type="SMART" id="SM00516">
    <property type="entry name" value="SEC14"/>
    <property type="match status" value="2"/>
</dbReference>
<name>A0A6P8YY31_DROAB</name>
<dbReference type="SUPFAM" id="SSF46938">
    <property type="entry name" value="CRAL/TRIO N-terminal domain"/>
    <property type="match status" value="2"/>
</dbReference>
<protein>
    <submittedName>
        <fullName evidence="4">Uncharacterized protein LOC117571773</fullName>
    </submittedName>
</protein>
<evidence type="ECO:0000259" key="1">
    <source>
        <dbReference type="PROSITE" id="PS50042"/>
    </source>
</evidence>
<dbReference type="Gene3D" id="1.20.5.1200">
    <property type="entry name" value="Alpha-tocopherol transfer"/>
    <property type="match status" value="2"/>
</dbReference>
<dbReference type="OrthoDB" id="6682367at2759"/>
<dbReference type="CDD" id="cd00170">
    <property type="entry name" value="SEC14"/>
    <property type="match status" value="2"/>
</dbReference>
<dbReference type="SMART" id="SM01100">
    <property type="entry name" value="CRAL_TRIO_N"/>
    <property type="match status" value="2"/>
</dbReference>